<accession>A0A0N9Y186</accession>
<organism evidence="1 2">
    <name type="scientific">Mycolicibacterium fortuitum</name>
    <name type="common">Mycobacterium fortuitum</name>
    <dbReference type="NCBI Taxonomy" id="1766"/>
    <lineage>
        <taxon>Bacteria</taxon>
        <taxon>Bacillati</taxon>
        <taxon>Actinomycetota</taxon>
        <taxon>Actinomycetes</taxon>
        <taxon>Mycobacteriales</taxon>
        <taxon>Mycobacteriaceae</taxon>
        <taxon>Mycolicibacterium</taxon>
    </lineage>
</organism>
<dbReference type="EMBL" id="CP011269">
    <property type="protein sequence ID" value="ALI26565.1"/>
    <property type="molecule type" value="Genomic_DNA"/>
</dbReference>
<evidence type="ECO:0000313" key="1">
    <source>
        <dbReference type="EMBL" id="ALI26565.1"/>
    </source>
</evidence>
<dbReference type="STRING" id="1766.XA26_27250"/>
<proteinExistence type="predicted"/>
<reference evidence="1 2" key="1">
    <citation type="journal article" date="2015" name="MBio">
        <title>Enzymatic Degradation of Phenazines Can Generate Energy and Protect Sensitive Organisms from Toxicity.</title>
        <authorList>
            <person name="Costa K.C."/>
            <person name="Bergkessel M."/>
            <person name="Saunders S."/>
            <person name="Korlach J."/>
            <person name="Newman D.K."/>
        </authorList>
    </citation>
    <scope>NUCLEOTIDE SEQUENCE [LARGE SCALE GENOMIC DNA]</scope>
    <source>
        <strain evidence="1 2">CT6</strain>
    </source>
</reference>
<dbReference type="PATRIC" id="fig|1766.6.peg.2708"/>
<protein>
    <submittedName>
        <fullName evidence="1">Uncharacterized protein</fullName>
    </submittedName>
</protein>
<gene>
    <name evidence="1" type="ORF">XA26_27250</name>
</gene>
<dbReference type="Proteomes" id="UP000057134">
    <property type="component" value="Chromosome"/>
</dbReference>
<dbReference type="KEGG" id="mft:XA26_27250"/>
<sequence>MTNAINPDANPYQRGCANREHDVFKHAAAQAIHSLLDAITMVNESVPDGGRRAAIILTLQHVATNVLDHEIATLPEPQWYSAGWPVISRVDLGLDCGCVHIQVWHPDGQHEANRPRELPAVPCPRGGRHRLSVVSPGEVEVVDDGVPDAG</sequence>
<dbReference type="RefSeq" id="WP_054602122.1">
    <property type="nucleotide sequence ID" value="NZ_CP011269.1"/>
</dbReference>
<keyword evidence="2" id="KW-1185">Reference proteome</keyword>
<evidence type="ECO:0000313" key="2">
    <source>
        <dbReference type="Proteomes" id="UP000057134"/>
    </source>
</evidence>
<dbReference type="AlphaFoldDB" id="A0A0N9Y186"/>
<name>A0A0N9Y186_MYCFO</name>